<proteinExistence type="predicted"/>
<dbReference type="Pfam" id="PF13646">
    <property type="entry name" value="HEAT_2"/>
    <property type="match status" value="1"/>
</dbReference>
<evidence type="ECO:0000313" key="1">
    <source>
        <dbReference type="EMBL" id="WDB29164.1"/>
    </source>
</evidence>
<evidence type="ECO:0000313" key="2">
    <source>
        <dbReference type="Proteomes" id="UP001219219"/>
    </source>
</evidence>
<dbReference type="InterPro" id="IPR011989">
    <property type="entry name" value="ARM-like"/>
</dbReference>
<dbReference type="RefSeq" id="WP_273782276.1">
    <property type="nucleotide sequence ID" value="NZ_CP117562.1"/>
</dbReference>
<protein>
    <submittedName>
        <fullName evidence="1">HEAT repeat domain-containing protein</fullName>
    </submittedName>
</protein>
<reference evidence="1" key="1">
    <citation type="submission" date="2023-02" db="EMBL/GenBank/DDBJ databases">
        <title>Escherichia albertii as a potential enteropathogen in the light of epidemiological and genomic studies.</title>
        <authorList>
            <person name="Leszczynska K."/>
            <person name="Swiecicka I."/>
            <person name="Daniluk T."/>
            <person name="Lebensztejn D."/>
            <person name="Chmielewska S."/>
            <person name="Leszczynska D."/>
            <person name="Gawor J."/>
            <person name="Kliber M."/>
        </authorList>
    </citation>
    <scope>NUCLEOTIDE SEQUENCE</scope>
    <source>
        <strain evidence="1">BIA_7</strain>
    </source>
</reference>
<gene>
    <name evidence="1" type="ORF">PS049_23240</name>
</gene>
<dbReference type="Gene3D" id="1.25.10.10">
    <property type="entry name" value="Leucine-rich Repeat Variant"/>
    <property type="match status" value="1"/>
</dbReference>
<dbReference type="InterPro" id="IPR016024">
    <property type="entry name" value="ARM-type_fold"/>
</dbReference>
<dbReference type="EMBL" id="CP117562">
    <property type="protein sequence ID" value="WDB29164.1"/>
    <property type="molecule type" value="Genomic_DNA"/>
</dbReference>
<dbReference type="SUPFAM" id="SSF48371">
    <property type="entry name" value="ARM repeat"/>
    <property type="match status" value="1"/>
</dbReference>
<dbReference type="Proteomes" id="UP001219219">
    <property type="component" value="Chromosome"/>
</dbReference>
<organism evidence="1 2">
    <name type="scientific">Escherichia albertii</name>
    <dbReference type="NCBI Taxonomy" id="208962"/>
    <lineage>
        <taxon>Bacteria</taxon>
        <taxon>Pseudomonadati</taxon>
        <taxon>Pseudomonadota</taxon>
        <taxon>Gammaproteobacteria</taxon>
        <taxon>Enterobacterales</taxon>
        <taxon>Enterobacteriaceae</taxon>
        <taxon>Escherichia</taxon>
    </lineage>
</organism>
<sequence length="150" mass="16924">MTQTQLFKSFDLAESILQRESFASVKTATVNAIGHFCRKDKKLTNRAIKLLSKTTYDKSEKTCCATAAAFSSVDSNDTIPFLLTLLNDCDGDVRYLAVFTINFNQYGSTEFRESFIRMLTDKNDCVRIEAISGLAERKDNRVITIIINEL</sequence>
<accession>A0AAX3MLS9</accession>
<dbReference type="AlphaFoldDB" id="A0AAX3MLS9"/>
<name>A0AAX3MLS9_ESCAL</name>